<comment type="pathway">
    <text evidence="2 17">tRNA modification; tRNA-queuosine biosynthesis.</text>
</comment>
<evidence type="ECO:0000256" key="7">
    <source>
        <dbReference type="ARBA" id="ARBA00022694"/>
    </source>
</evidence>
<feature type="binding site" evidence="17">
    <location>
        <position position="106"/>
    </location>
    <ligand>
        <name>[4Fe-4S] cluster</name>
        <dbReference type="ChEBI" id="CHEBI:49883"/>
    </ligand>
</feature>
<evidence type="ECO:0000256" key="9">
    <source>
        <dbReference type="ARBA" id="ARBA00022785"/>
    </source>
</evidence>
<dbReference type="GO" id="GO:0051539">
    <property type="term" value="F:4 iron, 4 sulfur cluster binding"/>
    <property type="evidence" value="ECO:0007669"/>
    <property type="project" value="UniProtKB-UniRule"/>
</dbReference>
<evidence type="ECO:0000256" key="15">
    <source>
        <dbReference type="ARBA" id="ARBA00031446"/>
    </source>
</evidence>
<evidence type="ECO:0000313" key="20">
    <source>
        <dbReference type="Proteomes" id="UP000824081"/>
    </source>
</evidence>
<dbReference type="PANTHER" id="PTHR36701:SF1">
    <property type="entry name" value="EPOXYQUEUOSINE REDUCTASE QUEH"/>
    <property type="match status" value="1"/>
</dbReference>
<reference evidence="19" key="2">
    <citation type="journal article" date="2021" name="PeerJ">
        <title>Extensive microbial diversity within the chicken gut microbiome revealed by metagenomics and culture.</title>
        <authorList>
            <person name="Gilroy R."/>
            <person name="Ravi A."/>
            <person name="Getino M."/>
            <person name="Pursley I."/>
            <person name="Horton D.L."/>
            <person name="Alikhan N.F."/>
            <person name="Baker D."/>
            <person name="Gharbi K."/>
            <person name="Hall N."/>
            <person name="Watson M."/>
            <person name="Adriaenssens E.M."/>
            <person name="Foster-Nyarko E."/>
            <person name="Jarju S."/>
            <person name="Secka A."/>
            <person name="Antonio M."/>
            <person name="Oren A."/>
            <person name="Chaudhuri R.R."/>
            <person name="La Ragione R."/>
            <person name="Hildebrand F."/>
            <person name="Pallen M.J."/>
        </authorList>
    </citation>
    <scope>NUCLEOTIDE SEQUENCE</scope>
    <source>
        <strain evidence="19">11687</strain>
    </source>
</reference>
<keyword evidence="9 17" id="KW-0671">Queuosine biosynthesis</keyword>
<comment type="catalytic activity">
    <reaction evidence="16 17">
        <text>epoxyqueuosine(34) in tRNA + AH2 = queuosine(34) in tRNA + A + H2O</text>
        <dbReference type="Rhea" id="RHEA:32159"/>
        <dbReference type="Rhea" id="RHEA-COMP:18571"/>
        <dbReference type="Rhea" id="RHEA-COMP:18582"/>
        <dbReference type="ChEBI" id="CHEBI:13193"/>
        <dbReference type="ChEBI" id="CHEBI:15377"/>
        <dbReference type="ChEBI" id="CHEBI:17499"/>
        <dbReference type="ChEBI" id="CHEBI:194431"/>
        <dbReference type="ChEBI" id="CHEBI:194443"/>
        <dbReference type="EC" id="1.17.99.6"/>
    </reaction>
</comment>
<feature type="binding site" evidence="17">
    <location>
        <position position="27"/>
    </location>
    <ligand>
        <name>[4Fe-4S] cluster</name>
        <dbReference type="ChEBI" id="CHEBI:49883"/>
    </ligand>
</feature>
<organism evidence="19 20">
    <name type="scientific">Candidatus Scatosoma pullistercoris</name>
    <dbReference type="NCBI Taxonomy" id="2840934"/>
    <lineage>
        <taxon>Bacteria</taxon>
        <taxon>Bacillati</taxon>
        <taxon>Bacillota</taxon>
        <taxon>Clostridia</taxon>
        <taxon>Candidatus Scatosoma</taxon>
    </lineage>
</organism>
<dbReference type="Proteomes" id="UP000824081">
    <property type="component" value="Unassembled WGS sequence"/>
</dbReference>
<evidence type="ECO:0000256" key="17">
    <source>
        <dbReference type="HAMAP-Rule" id="MF_02089"/>
    </source>
</evidence>
<feature type="binding site" evidence="17">
    <location>
        <position position="28"/>
    </location>
    <ligand>
        <name>[4Fe-4S] cluster</name>
        <dbReference type="ChEBI" id="CHEBI:49883"/>
    </ligand>
</feature>
<proteinExistence type="inferred from homology"/>
<keyword evidence="13 17" id="KW-1015">Disulfide bond</keyword>
<keyword evidence="6 17" id="KW-0004">4Fe-4S</keyword>
<evidence type="ECO:0000256" key="3">
    <source>
        <dbReference type="ARBA" id="ARBA00008207"/>
    </source>
</evidence>
<evidence type="ECO:0000256" key="8">
    <source>
        <dbReference type="ARBA" id="ARBA00022723"/>
    </source>
</evidence>
<name>A0A9D1MEA7_9FIRM</name>
<dbReference type="InterPro" id="IPR003828">
    <property type="entry name" value="QueH"/>
</dbReference>
<dbReference type="GO" id="GO:0008616">
    <property type="term" value="P:tRNA queuosine(34) biosynthetic process"/>
    <property type="evidence" value="ECO:0007669"/>
    <property type="project" value="UniProtKB-UniRule"/>
</dbReference>
<sequence>MKENYDKAMREIIEGIPKGTRLLLHSCCAPCSSACLETLRETFSVTVFYYNPNIDEDAEYEKRKAEQIRFLRETGWADFYDCDHDAAAFARAAKGLEGEPERGRRCYRCYGLRLEETARVAKASGFPWFCSTLSLSPYKNADWVNELGAAAGEKYGVRFLPSDFKKRGGYYRSLELSARYGLYRQNFCGCKYSREETERKRAGRAGDTAGTKGMGTDKTSETRGQGSDE</sequence>
<evidence type="ECO:0000256" key="11">
    <source>
        <dbReference type="ARBA" id="ARBA00023004"/>
    </source>
</evidence>
<evidence type="ECO:0000256" key="14">
    <source>
        <dbReference type="ARBA" id="ARBA00023284"/>
    </source>
</evidence>
<protein>
    <recommendedName>
        <fullName evidence="5 17">Epoxyqueuosine reductase QueH</fullName>
        <ecNumber evidence="4 17">1.17.99.6</ecNumber>
    </recommendedName>
    <alternativeName>
        <fullName evidence="15 17">Queuosine biosynthesis protein QueH</fullName>
    </alternativeName>
</protein>
<reference evidence="19" key="1">
    <citation type="submission" date="2020-10" db="EMBL/GenBank/DDBJ databases">
        <authorList>
            <person name="Gilroy R."/>
        </authorList>
    </citation>
    <scope>NUCLEOTIDE SEQUENCE</scope>
    <source>
        <strain evidence="19">11687</strain>
    </source>
</reference>
<dbReference type="PANTHER" id="PTHR36701">
    <property type="entry name" value="EPOXYQUEUOSINE REDUCTASE QUEH"/>
    <property type="match status" value="1"/>
</dbReference>
<dbReference type="EMBL" id="DVMZ01000029">
    <property type="protein sequence ID" value="HIU58674.1"/>
    <property type="molecule type" value="Genomic_DNA"/>
</dbReference>
<evidence type="ECO:0000256" key="2">
    <source>
        <dbReference type="ARBA" id="ARBA00004691"/>
    </source>
</evidence>
<comment type="similarity">
    <text evidence="3 17">Belongs to the QueH family.</text>
</comment>
<keyword evidence="11 17" id="KW-0408">Iron</keyword>
<gene>
    <name evidence="17" type="primary">queH</name>
    <name evidence="19" type="ORF">IAC57_01090</name>
</gene>
<keyword evidence="8 17" id="KW-0479">Metal-binding</keyword>
<keyword evidence="12 17" id="KW-0411">Iron-sulfur</keyword>
<evidence type="ECO:0000256" key="12">
    <source>
        <dbReference type="ARBA" id="ARBA00023014"/>
    </source>
</evidence>
<dbReference type="GO" id="GO:0046872">
    <property type="term" value="F:metal ion binding"/>
    <property type="evidence" value="ECO:0007669"/>
    <property type="project" value="UniProtKB-KW"/>
</dbReference>
<evidence type="ECO:0000256" key="1">
    <source>
        <dbReference type="ARBA" id="ARBA00002268"/>
    </source>
</evidence>
<dbReference type="Pfam" id="PF02677">
    <property type="entry name" value="QueH"/>
    <property type="match status" value="1"/>
</dbReference>
<dbReference type="GO" id="GO:0052693">
    <property type="term" value="F:epoxyqueuosine reductase activity"/>
    <property type="evidence" value="ECO:0007669"/>
    <property type="project" value="UniProtKB-UniRule"/>
</dbReference>
<feature type="region of interest" description="Disordered" evidence="18">
    <location>
        <begin position="195"/>
        <end position="229"/>
    </location>
</feature>
<evidence type="ECO:0000256" key="13">
    <source>
        <dbReference type="ARBA" id="ARBA00023157"/>
    </source>
</evidence>
<evidence type="ECO:0000313" key="19">
    <source>
        <dbReference type="EMBL" id="HIU58674.1"/>
    </source>
</evidence>
<evidence type="ECO:0000256" key="5">
    <source>
        <dbReference type="ARBA" id="ARBA00016895"/>
    </source>
</evidence>
<keyword evidence="10 17" id="KW-0560">Oxidoreductase</keyword>
<dbReference type="AlphaFoldDB" id="A0A9D1MEA7"/>
<accession>A0A9D1MEA7</accession>
<evidence type="ECO:0000256" key="10">
    <source>
        <dbReference type="ARBA" id="ARBA00023002"/>
    </source>
</evidence>
<evidence type="ECO:0000256" key="16">
    <source>
        <dbReference type="ARBA" id="ARBA00047415"/>
    </source>
</evidence>
<comment type="caution">
    <text evidence="19">The sequence shown here is derived from an EMBL/GenBank/DDBJ whole genome shotgun (WGS) entry which is preliminary data.</text>
</comment>
<comment type="function">
    <text evidence="1 17">Catalyzes the conversion of epoxyqueuosine (oQ) to queuosine (Q), which is a hypermodified base found in the wobble positions of tRNA(Asp), tRNA(Asn), tRNA(His) and tRNA(Tyr).</text>
</comment>
<feature type="disulfide bond" description="Redox-active" evidence="17">
    <location>
        <begin position="188"/>
        <end position="190"/>
    </location>
</feature>
<dbReference type="HAMAP" id="MF_02089">
    <property type="entry name" value="QueH"/>
    <property type="match status" value="1"/>
</dbReference>
<evidence type="ECO:0000256" key="4">
    <source>
        <dbReference type="ARBA" id="ARBA00012622"/>
    </source>
</evidence>
<keyword evidence="14 17" id="KW-0676">Redox-active center</keyword>
<feature type="binding site" evidence="17">
    <location>
        <position position="109"/>
    </location>
    <ligand>
        <name>[4Fe-4S] cluster</name>
        <dbReference type="ChEBI" id="CHEBI:49883"/>
    </ligand>
</feature>
<keyword evidence="7 17" id="KW-0819">tRNA processing</keyword>
<dbReference type="EC" id="1.17.99.6" evidence="4 17"/>
<evidence type="ECO:0000256" key="18">
    <source>
        <dbReference type="SAM" id="MobiDB-lite"/>
    </source>
</evidence>
<evidence type="ECO:0000256" key="6">
    <source>
        <dbReference type="ARBA" id="ARBA00022485"/>
    </source>
</evidence>